<dbReference type="GO" id="GO:0008239">
    <property type="term" value="F:dipeptidyl-peptidase activity"/>
    <property type="evidence" value="ECO:0007669"/>
    <property type="project" value="TreeGrafter"/>
</dbReference>
<sequence>MRRTLTGMVSLALLTGTVTAAGAHAAEVPERPVGSQAKAADIKSRLLAIPGIKFISEEKVGKHRFFTLSYAQPIDHKNPRKGTFRQQFTLLHKDTSRPTVFHTSGYFLWPNPERSEPAQIIDGNEVSLEHRFFPPSRPKPADWSKLTIRQAADDQHRLFTALKKIYTKKWISTGASKGGMTASYYERFHPKDMDGVVAYVAPNDVNNKEDSAYDKFFDTVGTKKCRDLLKGIQREALVRRGPMEKRLAATAAETGATFKTVGSLAKAYEGAILGMPWGFWQYSGVEACDAIPASPKKLSDDRLYTALLELGGVDGASDANLEPFTPYYYQAGTELGAPTIKVPKHLKDLARYEDLPPRAYVPRDIPMTFKPKAMADVGGWVRDNARQMLFVNGSYDPWSAEPFRLGKGAKDSYVFTVPKANHGAEVAGLPKKERTLSIAKIQKWAGVAPRSVLKDPSKAKPLGAFSPELDRRDGQRDRVLRLP</sequence>
<evidence type="ECO:0000313" key="7">
    <source>
        <dbReference type="Proteomes" id="UP000630936"/>
    </source>
</evidence>
<dbReference type="InterPro" id="IPR029058">
    <property type="entry name" value="AB_hydrolase_fold"/>
</dbReference>
<feature type="chain" id="PRO_5036712017" evidence="5">
    <location>
        <begin position="26"/>
        <end position="483"/>
    </location>
</feature>
<comment type="caution">
    <text evidence="6">The sequence shown here is derived from an EMBL/GenBank/DDBJ whole genome shotgun (WGS) entry which is preliminary data.</text>
</comment>
<evidence type="ECO:0000256" key="5">
    <source>
        <dbReference type="SAM" id="SignalP"/>
    </source>
</evidence>
<dbReference type="InterPro" id="IPR008761">
    <property type="entry name" value="Peptidase_S37"/>
</dbReference>
<keyword evidence="2 5" id="KW-0732">Signal</keyword>
<keyword evidence="1" id="KW-0645">Protease</keyword>
<gene>
    <name evidence="6" type="ORF">GCM10010387_21680</name>
</gene>
<protein>
    <submittedName>
        <fullName evidence="6">Tripeptidyl aminopeptidase</fullName>
    </submittedName>
</protein>
<evidence type="ECO:0000256" key="3">
    <source>
        <dbReference type="ARBA" id="ARBA00022801"/>
    </source>
</evidence>
<organism evidence="6 7">
    <name type="scientific">Streptomyces inusitatus</name>
    <dbReference type="NCBI Taxonomy" id="68221"/>
    <lineage>
        <taxon>Bacteria</taxon>
        <taxon>Bacillati</taxon>
        <taxon>Actinomycetota</taxon>
        <taxon>Actinomycetes</taxon>
        <taxon>Kitasatosporales</taxon>
        <taxon>Streptomycetaceae</taxon>
        <taxon>Streptomyces</taxon>
    </lineage>
</organism>
<name>A0A918Q0V5_9ACTN</name>
<reference evidence="6" key="1">
    <citation type="journal article" date="2014" name="Int. J. Syst. Evol. Microbiol.">
        <title>Complete genome sequence of Corynebacterium casei LMG S-19264T (=DSM 44701T), isolated from a smear-ripened cheese.</title>
        <authorList>
            <consortium name="US DOE Joint Genome Institute (JGI-PGF)"/>
            <person name="Walter F."/>
            <person name="Albersmeier A."/>
            <person name="Kalinowski J."/>
            <person name="Ruckert C."/>
        </authorList>
    </citation>
    <scope>NUCLEOTIDE SEQUENCE</scope>
    <source>
        <strain evidence="6">JCM 4988</strain>
    </source>
</reference>
<proteinExistence type="predicted"/>
<dbReference type="SUPFAM" id="SSF53474">
    <property type="entry name" value="alpha/beta-Hydrolases"/>
    <property type="match status" value="1"/>
</dbReference>
<accession>A0A918Q0V5</accession>
<dbReference type="Pfam" id="PF05576">
    <property type="entry name" value="Peptidase_S37"/>
    <property type="match status" value="1"/>
</dbReference>
<dbReference type="GO" id="GO:0006508">
    <property type="term" value="P:proteolysis"/>
    <property type="evidence" value="ECO:0007669"/>
    <property type="project" value="UniProtKB-KW"/>
</dbReference>
<feature type="signal peptide" evidence="5">
    <location>
        <begin position="1"/>
        <end position="25"/>
    </location>
</feature>
<dbReference type="AlphaFoldDB" id="A0A918Q0V5"/>
<dbReference type="RefSeq" id="WP_190122743.1">
    <property type="nucleotide sequence ID" value="NZ_BMWG01000004.1"/>
</dbReference>
<feature type="compositionally biased region" description="Basic and acidic residues" evidence="4">
    <location>
        <begin position="468"/>
        <end position="483"/>
    </location>
</feature>
<keyword evidence="7" id="KW-1185">Reference proteome</keyword>
<dbReference type="Gene3D" id="3.40.50.1820">
    <property type="entry name" value="alpha/beta hydrolase"/>
    <property type="match status" value="2"/>
</dbReference>
<keyword evidence="3" id="KW-0378">Hydrolase</keyword>
<feature type="region of interest" description="Disordered" evidence="4">
    <location>
        <begin position="455"/>
        <end position="483"/>
    </location>
</feature>
<dbReference type="EMBL" id="BMWG01000004">
    <property type="protein sequence ID" value="GGZ27882.1"/>
    <property type="molecule type" value="Genomic_DNA"/>
</dbReference>
<dbReference type="PANTHER" id="PTHR11010:SF38">
    <property type="entry name" value="LYSOSOMAL PRO-X CARBOXYPEPTIDASE"/>
    <property type="match status" value="1"/>
</dbReference>
<evidence type="ECO:0000256" key="1">
    <source>
        <dbReference type="ARBA" id="ARBA00022670"/>
    </source>
</evidence>
<dbReference type="Proteomes" id="UP000630936">
    <property type="component" value="Unassembled WGS sequence"/>
</dbReference>
<keyword evidence="6" id="KW-0031">Aminopeptidase</keyword>
<dbReference type="GO" id="GO:0004177">
    <property type="term" value="F:aminopeptidase activity"/>
    <property type="evidence" value="ECO:0007669"/>
    <property type="project" value="UniProtKB-KW"/>
</dbReference>
<evidence type="ECO:0000256" key="4">
    <source>
        <dbReference type="SAM" id="MobiDB-lite"/>
    </source>
</evidence>
<dbReference type="PANTHER" id="PTHR11010">
    <property type="entry name" value="PROTEASE S28 PRO-X CARBOXYPEPTIDASE-RELATED"/>
    <property type="match status" value="1"/>
</dbReference>
<evidence type="ECO:0000256" key="2">
    <source>
        <dbReference type="ARBA" id="ARBA00022729"/>
    </source>
</evidence>
<reference evidence="6" key="2">
    <citation type="submission" date="2020-09" db="EMBL/GenBank/DDBJ databases">
        <authorList>
            <person name="Sun Q."/>
            <person name="Ohkuma M."/>
        </authorList>
    </citation>
    <scope>NUCLEOTIDE SEQUENCE</scope>
    <source>
        <strain evidence="6">JCM 4988</strain>
    </source>
</reference>
<evidence type="ECO:0000313" key="6">
    <source>
        <dbReference type="EMBL" id="GGZ27882.1"/>
    </source>
</evidence>